<evidence type="ECO:0000256" key="1">
    <source>
        <dbReference type="SAM" id="SignalP"/>
    </source>
</evidence>
<keyword evidence="3" id="KW-1185">Reference proteome</keyword>
<comment type="caution">
    <text evidence="2">The sequence shown here is derived from an EMBL/GenBank/DDBJ whole genome shotgun (WGS) entry which is preliminary data.</text>
</comment>
<keyword evidence="1" id="KW-0732">Signal</keyword>
<accession>A0AAJ0CX84</accession>
<dbReference type="AlphaFoldDB" id="A0AAJ0CX84"/>
<feature type="chain" id="PRO_5042574019" evidence="1">
    <location>
        <begin position="26"/>
        <end position="193"/>
    </location>
</feature>
<feature type="signal peptide" evidence="1">
    <location>
        <begin position="1"/>
        <end position="25"/>
    </location>
</feature>
<gene>
    <name evidence="2" type="ORF">QQS21_003575</name>
</gene>
<name>A0AAJ0CX84_9HYPO</name>
<reference evidence="2" key="1">
    <citation type="submission" date="2023-06" db="EMBL/GenBank/DDBJ databases">
        <title>Conoideocrella luteorostrata (Hypocreales: Clavicipitaceae), a potential biocontrol fungus for elongate hemlock scale in United States Christmas tree production areas.</title>
        <authorList>
            <person name="Barrett H."/>
            <person name="Lovett B."/>
            <person name="Macias A.M."/>
            <person name="Stajich J.E."/>
            <person name="Kasson M.T."/>
        </authorList>
    </citation>
    <scope>NUCLEOTIDE SEQUENCE</scope>
    <source>
        <strain evidence="2">ARSEF 14590</strain>
    </source>
</reference>
<sequence length="193" mass="21614">MRFTAYTACTLLASVLAVASPTKHADSVARAIARGIDIHGPIPSDAVKVEEGHWTAQPGTEAWDWIRAQIDMKPEEHTATEKREYANIGIGMFAQDSCRGEASWFDNVQYDVQHVGHTNYYSVGISYRGLRSNEQLDFSRLQGNDWCGRYLYSAGQNTPDYQLFQSPSPLRFNYANVTPSSLIMAITLQLTEM</sequence>
<proteinExistence type="predicted"/>
<evidence type="ECO:0000313" key="2">
    <source>
        <dbReference type="EMBL" id="KAK2606057.1"/>
    </source>
</evidence>
<organism evidence="2 3">
    <name type="scientific">Conoideocrella luteorostrata</name>
    <dbReference type="NCBI Taxonomy" id="1105319"/>
    <lineage>
        <taxon>Eukaryota</taxon>
        <taxon>Fungi</taxon>
        <taxon>Dikarya</taxon>
        <taxon>Ascomycota</taxon>
        <taxon>Pezizomycotina</taxon>
        <taxon>Sordariomycetes</taxon>
        <taxon>Hypocreomycetidae</taxon>
        <taxon>Hypocreales</taxon>
        <taxon>Clavicipitaceae</taxon>
        <taxon>Conoideocrella</taxon>
    </lineage>
</organism>
<protein>
    <submittedName>
        <fullName evidence="2">Uncharacterized protein</fullName>
    </submittedName>
</protein>
<evidence type="ECO:0000313" key="3">
    <source>
        <dbReference type="Proteomes" id="UP001251528"/>
    </source>
</evidence>
<dbReference type="EMBL" id="JASWJB010000047">
    <property type="protein sequence ID" value="KAK2606057.1"/>
    <property type="molecule type" value="Genomic_DNA"/>
</dbReference>
<dbReference type="Proteomes" id="UP001251528">
    <property type="component" value="Unassembled WGS sequence"/>
</dbReference>